<dbReference type="Pfam" id="PF03372">
    <property type="entry name" value="Exo_endo_phos"/>
    <property type="match status" value="1"/>
</dbReference>
<feature type="region of interest" description="Disordered" evidence="1">
    <location>
        <begin position="629"/>
        <end position="651"/>
    </location>
</feature>
<organism evidence="4 7">
    <name type="scientific">Streptacidiphilus alkalitolerans</name>
    <dbReference type="NCBI Taxonomy" id="3342712"/>
    <lineage>
        <taxon>Bacteria</taxon>
        <taxon>Bacillati</taxon>
        <taxon>Actinomycetota</taxon>
        <taxon>Actinomycetes</taxon>
        <taxon>Kitasatosporales</taxon>
        <taxon>Streptomycetaceae</taxon>
        <taxon>Streptacidiphilus</taxon>
    </lineage>
</organism>
<evidence type="ECO:0000259" key="3">
    <source>
        <dbReference type="PROSITE" id="PS51841"/>
    </source>
</evidence>
<name>A0ABV6V7N2_9ACTN</name>
<dbReference type="SUPFAM" id="SSF56219">
    <property type="entry name" value="DNase I-like"/>
    <property type="match status" value="1"/>
</dbReference>
<evidence type="ECO:0000313" key="5">
    <source>
        <dbReference type="EMBL" id="MFC1429421.1"/>
    </source>
</evidence>
<dbReference type="PANTHER" id="PTHR42834">
    <property type="entry name" value="ENDONUCLEASE/EXONUCLEASE/PHOSPHATASE FAMILY PROTEIN (AFU_ORTHOLOGUE AFUA_3G09210)"/>
    <property type="match status" value="1"/>
</dbReference>
<feature type="compositionally biased region" description="Polar residues" evidence="1">
    <location>
        <begin position="248"/>
        <end position="260"/>
    </location>
</feature>
<gene>
    <name evidence="5" type="ORF">ACEZDB_01950</name>
    <name evidence="4" type="ORF">ACEZDG_10650</name>
</gene>
<evidence type="ECO:0000256" key="1">
    <source>
        <dbReference type="SAM" id="MobiDB-lite"/>
    </source>
</evidence>
<dbReference type="InterPro" id="IPR036691">
    <property type="entry name" value="Endo/exonu/phosph_ase_sf"/>
</dbReference>
<dbReference type="RefSeq" id="WP_380506064.1">
    <property type="nucleotide sequence ID" value="NZ_JBHEZX010000004.1"/>
</dbReference>
<dbReference type="CDD" id="cd04486">
    <property type="entry name" value="YhcR_OBF_like"/>
    <property type="match status" value="1"/>
</dbReference>
<dbReference type="Proteomes" id="UP001592582">
    <property type="component" value="Unassembled WGS sequence"/>
</dbReference>
<evidence type="ECO:0000313" key="6">
    <source>
        <dbReference type="Proteomes" id="UP001592530"/>
    </source>
</evidence>
<dbReference type="InterPro" id="IPR036415">
    <property type="entry name" value="Lamin_tail_dom_sf"/>
</dbReference>
<dbReference type="InterPro" id="IPR001322">
    <property type="entry name" value="Lamin_tail_dom"/>
</dbReference>
<evidence type="ECO:0000256" key="2">
    <source>
        <dbReference type="SAM" id="SignalP"/>
    </source>
</evidence>
<comment type="caution">
    <text evidence="4">The sequence shown here is derived from an EMBL/GenBank/DDBJ whole genome shotgun (WGS) entry which is preliminary data.</text>
</comment>
<dbReference type="InterPro" id="IPR005135">
    <property type="entry name" value="Endo/exonuclease/phosphatase"/>
</dbReference>
<dbReference type="Proteomes" id="UP001592530">
    <property type="component" value="Unassembled WGS sequence"/>
</dbReference>
<dbReference type="PANTHER" id="PTHR42834:SF1">
    <property type="entry name" value="ENDONUCLEASE_EXONUCLEASE_PHOSPHATASE FAMILY PROTEIN (AFU_ORTHOLOGUE AFUA_3G09210)"/>
    <property type="match status" value="1"/>
</dbReference>
<dbReference type="EMBL" id="JBHEZX010000004">
    <property type="protein sequence ID" value="MFC1409740.1"/>
    <property type="molecule type" value="Genomic_DNA"/>
</dbReference>
<dbReference type="PROSITE" id="PS51841">
    <property type="entry name" value="LTD"/>
    <property type="match status" value="1"/>
</dbReference>
<evidence type="ECO:0000313" key="4">
    <source>
        <dbReference type="EMBL" id="MFC1409740.1"/>
    </source>
</evidence>
<dbReference type="EMBL" id="JBHEZY010000001">
    <property type="protein sequence ID" value="MFC1429421.1"/>
    <property type="molecule type" value="Genomic_DNA"/>
</dbReference>
<feature type="compositionally biased region" description="Polar residues" evidence="1">
    <location>
        <begin position="629"/>
        <end position="640"/>
    </location>
</feature>
<feature type="chain" id="PRO_5045032977" evidence="2">
    <location>
        <begin position="33"/>
        <end position="824"/>
    </location>
</feature>
<evidence type="ECO:0000313" key="7">
    <source>
        <dbReference type="Proteomes" id="UP001592582"/>
    </source>
</evidence>
<feature type="compositionally biased region" description="Low complexity" evidence="1">
    <location>
        <begin position="206"/>
        <end position="231"/>
    </location>
</feature>
<dbReference type="Pfam" id="PF00932">
    <property type="entry name" value="LTD"/>
    <property type="match status" value="1"/>
</dbReference>
<dbReference type="Gene3D" id="2.60.40.1260">
    <property type="entry name" value="Lamin Tail domain"/>
    <property type="match status" value="1"/>
</dbReference>
<feature type="compositionally biased region" description="Polar residues" evidence="1">
    <location>
        <begin position="179"/>
        <end position="205"/>
    </location>
</feature>
<dbReference type="Gene3D" id="3.60.10.10">
    <property type="entry name" value="Endonuclease/exonuclease/phosphatase"/>
    <property type="match status" value="1"/>
</dbReference>
<protein>
    <submittedName>
        <fullName evidence="4">Lamin tail domain-containing protein</fullName>
    </submittedName>
</protein>
<reference evidence="6 7" key="1">
    <citation type="submission" date="2024-09" db="EMBL/GenBank/DDBJ databases">
        <authorList>
            <person name="Lee S.D."/>
        </authorList>
    </citation>
    <scope>NUCLEOTIDE SEQUENCE [LARGE SCALE GENOMIC DNA]</scope>
    <source>
        <strain evidence="4 7">N1-1</strain>
        <strain evidence="5 6">N1-3</strain>
    </source>
</reference>
<keyword evidence="7" id="KW-1185">Reference proteome</keyword>
<sequence>MSRSRSRSRVLLAATAAAGTIAAIALAPTANATSSTDVVVNEVYGGGGNSGATLKNDFIELHNNGSTPVDLSSWSVQYISAAPGATTTWQVTPLTGAIAPGGSYLVQEAAGTGGTDSLPTPDATGAVNMSGTAGTVALVTSQTALTCKTTADCAADGSIHDLVGYGTAIVHEGSADAPATSNTTSDSRNASSADTDQNGTDFSAGTPSPANSSSVPTSPTPTPSSSDSGTPTPTPTATPGPLRIHDIQGTSWVSPHNGDSVTNVPGIVTALRTTGSKGFWIQDPNPDANPATSEGVFVYTSSAPTVAVGDSVLVSAKVSDYYQLASGDTLSTTSNLSVTELATPTVTVLSSGNALPAPIVLSAANVPDTYAPDLGGANIESTPITPARSVLDYYESIEGMRVEADNARVVGPSDQYGEQYVTVKPTEAVTYRGGSELLAENATPSGRLEVVADNGSNPEVSVGDTFTGATVGTIDYSQYGGYVLAASSLGTVQAGNLAPVAAKPTTSSKQLSIATYNVENLAPGDAATKYQKLASGIVTNLAKPDIIALEEVQDNSGATDDGTVAADQTINKLTAAIVAAGGPQYSYRSIDPVNDKDGGQPGGNIRVVLLFNDARVSFVDKGASTVNRSTTSTQVVSNGGNPDLTLSPGRIDPTNPVWNSSRKPLVAEFAFGGKTVFVIANHFDAKLGDQSQDGRFQFPAQSSALQRSGQAQVEHDFIQHILDIKKKADVVVLGDLNDYQFSPALASLRTGTSDGTGPAILTDLITTLPVNEQYTYDYEGVSEVLDHILTAPGITDPVYQVVHVNSEYANQTSDHDPQVVQFRP</sequence>
<feature type="domain" description="LTD" evidence="3">
    <location>
        <begin position="28"/>
        <end position="167"/>
    </location>
</feature>
<dbReference type="InterPro" id="IPR006311">
    <property type="entry name" value="TAT_signal"/>
</dbReference>
<dbReference type="SUPFAM" id="SSF74853">
    <property type="entry name" value="Lamin A/C globular tail domain"/>
    <property type="match status" value="1"/>
</dbReference>
<proteinExistence type="predicted"/>
<dbReference type="PROSITE" id="PS51318">
    <property type="entry name" value="TAT"/>
    <property type="match status" value="1"/>
</dbReference>
<keyword evidence="2" id="KW-0732">Signal</keyword>
<feature type="region of interest" description="Disordered" evidence="1">
    <location>
        <begin position="175"/>
        <end position="260"/>
    </location>
</feature>
<accession>A0ABV6V7N2</accession>
<feature type="signal peptide" evidence="2">
    <location>
        <begin position="1"/>
        <end position="32"/>
    </location>
</feature>